<gene>
    <name evidence="3" type="ORF">Q9291_02715</name>
</gene>
<comment type="caution">
    <text evidence="3">The sequence shown here is derived from an EMBL/GenBank/DDBJ whole genome shotgun (WGS) entry which is preliminary data.</text>
</comment>
<dbReference type="Proteomes" id="UP001225906">
    <property type="component" value="Unassembled WGS sequence"/>
</dbReference>
<protein>
    <submittedName>
        <fullName evidence="3">VWA domain-containing protein</fullName>
    </submittedName>
</protein>
<dbReference type="Pfam" id="PF13519">
    <property type="entry name" value="VWA_2"/>
    <property type="match status" value="1"/>
</dbReference>
<dbReference type="RefSeq" id="WP_306388455.1">
    <property type="nucleotide sequence ID" value="NZ_JAVCAP010000002.1"/>
</dbReference>
<keyword evidence="1" id="KW-0472">Membrane</keyword>
<feature type="domain" description="VWFA" evidence="2">
    <location>
        <begin position="43"/>
        <end position="158"/>
    </location>
</feature>
<evidence type="ECO:0000256" key="1">
    <source>
        <dbReference type="SAM" id="Phobius"/>
    </source>
</evidence>
<evidence type="ECO:0000313" key="4">
    <source>
        <dbReference type="Proteomes" id="UP001225906"/>
    </source>
</evidence>
<evidence type="ECO:0000313" key="3">
    <source>
        <dbReference type="EMBL" id="MDP8566754.1"/>
    </source>
</evidence>
<reference evidence="4" key="1">
    <citation type="journal article" date="2019" name="Int. J. Syst. Evol. Microbiol.">
        <title>The Global Catalogue of Microorganisms (GCM) 10K type strain sequencing project: providing services to taxonomists for standard genome sequencing and annotation.</title>
        <authorList>
            <consortium name="The Broad Institute Genomics Platform"/>
            <consortium name="The Broad Institute Genome Sequencing Center for Infectious Disease"/>
            <person name="Wu L."/>
            <person name="Ma J."/>
        </authorList>
    </citation>
    <scope>NUCLEOTIDE SEQUENCE [LARGE SCALE GENOMIC DNA]</scope>
    <source>
        <strain evidence="4">VKM B-3159</strain>
    </source>
</reference>
<dbReference type="EMBL" id="JAVCAP010000002">
    <property type="protein sequence ID" value="MDP8566754.1"/>
    <property type="molecule type" value="Genomic_DNA"/>
</dbReference>
<feature type="transmembrane region" description="Helical" evidence="1">
    <location>
        <begin position="292"/>
        <end position="311"/>
    </location>
</feature>
<proteinExistence type="predicted"/>
<sequence>MKHFFRLLKENYETAFLVCAMIFLVLALVKPEIQLKQEVHNYLLLADISQSMNAEDTKIDNKPATRLAYTQHLMKQVVKTSPCGTYVSVGVFAAENVALLFMPLEVCANFDIITDSINHLEWRMAWSGNSRMTFGVKAAEATFDYLNIPAQMLFFTDGDEAPKANGINKLDISDVRIGKNVIFVGVGGSEPAPIKRFNANNKFIGYWGTDAAAESAGGGVNYNDASKDDPDPPVAYAEFDRYLSSQDVDHLKALASDIKGQYIEGVDQPAFYDFVQSQTPAAKFVTAYSVKWLFLTLAGLLIIATYLPDLVKSRLGWQKTV</sequence>
<keyword evidence="1" id="KW-0812">Transmembrane</keyword>
<dbReference type="SUPFAM" id="SSF53300">
    <property type="entry name" value="vWA-like"/>
    <property type="match status" value="1"/>
</dbReference>
<dbReference type="Gene3D" id="3.40.50.410">
    <property type="entry name" value="von Willebrand factor, type A domain"/>
    <property type="match status" value="1"/>
</dbReference>
<evidence type="ECO:0000259" key="2">
    <source>
        <dbReference type="Pfam" id="PF13519"/>
    </source>
</evidence>
<dbReference type="InterPro" id="IPR002035">
    <property type="entry name" value="VWF_A"/>
</dbReference>
<dbReference type="InterPro" id="IPR036465">
    <property type="entry name" value="vWFA_dom_sf"/>
</dbReference>
<name>A0ABT9JQJ6_9PROT</name>
<keyword evidence="1" id="KW-1133">Transmembrane helix</keyword>
<accession>A0ABT9JQJ6</accession>
<organism evidence="3 4">
    <name type="scientific">Methylophilus aquaticus</name>
    <dbReference type="NCBI Taxonomy" id="1971610"/>
    <lineage>
        <taxon>Bacteria</taxon>
        <taxon>Pseudomonadati</taxon>
        <taxon>Pseudomonadota</taxon>
        <taxon>Betaproteobacteria</taxon>
        <taxon>Nitrosomonadales</taxon>
        <taxon>Methylophilaceae</taxon>
        <taxon>Methylophilus</taxon>
    </lineage>
</organism>
<keyword evidence="4" id="KW-1185">Reference proteome</keyword>